<dbReference type="RefSeq" id="WP_184934046.1">
    <property type="nucleotide sequence ID" value="NZ_JACHJV010000001.1"/>
</dbReference>
<dbReference type="PROSITE" id="PS50927">
    <property type="entry name" value="BULB_LECTIN"/>
    <property type="match status" value="1"/>
</dbReference>
<evidence type="ECO:0000256" key="1">
    <source>
        <dbReference type="SAM" id="SignalP"/>
    </source>
</evidence>
<name>A0A7W7VTH5_KITKI</name>
<dbReference type="Proteomes" id="UP000540506">
    <property type="component" value="Unassembled WGS sequence"/>
</dbReference>
<gene>
    <name evidence="3" type="ORF">FHR34_000756</name>
</gene>
<sequence length="171" mass="17880">MTQRTGRAVRRILGLATAGIIAATGILATGGTAQAAYDPTTATIWNDEPLYPGWHVDNATGRLIMQSDGNLVSYVTPDGNWDHAQPVFSSNTVGCGAKAIMQSDGNLVVYAADGHSCWASGTFKGGYLSALATVGADGHVTLWATNGRYQENGMTAYIGPYSPGSQVLRVL</sequence>
<feature type="signal peptide" evidence="1">
    <location>
        <begin position="1"/>
        <end position="35"/>
    </location>
</feature>
<evidence type="ECO:0000259" key="2">
    <source>
        <dbReference type="PROSITE" id="PS50927"/>
    </source>
</evidence>
<organism evidence="3 4">
    <name type="scientific">Kitasatospora kifunensis</name>
    <name type="common">Streptomyces kifunensis</name>
    <dbReference type="NCBI Taxonomy" id="58351"/>
    <lineage>
        <taxon>Bacteria</taxon>
        <taxon>Bacillati</taxon>
        <taxon>Actinomycetota</taxon>
        <taxon>Actinomycetes</taxon>
        <taxon>Kitasatosporales</taxon>
        <taxon>Streptomycetaceae</taxon>
        <taxon>Kitasatospora</taxon>
    </lineage>
</organism>
<evidence type="ECO:0000313" key="3">
    <source>
        <dbReference type="EMBL" id="MBB4921763.1"/>
    </source>
</evidence>
<dbReference type="AlphaFoldDB" id="A0A7W7VTH5"/>
<proteinExistence type="predicted"/>
<accession>A0A7W7VTH5</accession>
<dbReference type="Gene3D" id="2.90.10.10">
    <property type="entry name" value="Bulb-type lectin domain"/>
    <property type="match status" value="2"/>
</dbReference>
<comment type="caution">
    <text evidence="3">The sequence shown here is derived from an EMBL/GenBank/DDBJ whole genome shotgun (WGS) entry which is preliminary data.</text>
</comment>
<dbReference type="EMBL" id="JACHJV010000001">
    <property type="protein sequence ID" value="MBB4921763.1"/>
    <property type="molecule type" value="Genomic_DNA"/>
</dbReference>
<evidence type="ECO:0000313" key="4">
    <source>
        <dbReference type="Proteomes" id="UP000540506"/>
    </source>
</evidence>
<feature type="domain" description="Bulb-type lectin" evidence="2">
    <location>
        <begin position="41"/>
        <end position="155"/>
    </location>
</feature>
<feature type="chain" id="PRO_5031369122" description="Bulb-type lectin domain-containing protein" evidence="1">
    <location>
        <begin position="36"/>
        <end position="171"/>
    </location>
</feature>
<dbReference type="SUPFAM" id="SSF51110">
    <property type="entry name" value="alpha-D-mannose-specific plant lectins"/>
    <property type="match status" value="1"/>
</dbReference>
<reference evidence="3 4" key="1">
    <citation type="submission" date="2020-08" db="EMBL/GenBank/DDBJ databases">
        <title>Sequencing the genomes of 1000 actinobacteria strains.</title>
        <authorList>
            <person name="Klenk H.-P."/>
        </authorList>
    </citation>
    <scope>NUCLEOTIDE SEQUENCE [LARGE SCALE GENOMIC DNA]</scope>
    <source>
        <strain evidence="3 4">DSM 41654</strain>
    </source>
</reference>
<keyword evidence="4" id="KW-1185">Reference proteome</keyword>
<keyword evidence="1" id="KW-0732">Signal</keyword>
<protein>
    <recommendedName>
        <fullName evidence="2">Bulb-type lectin domain-containing protein</fullName>
    </recommendedName>
</protein>
<dbReference type="InterPro" id="IPR001480">
    <property type="entry name" value="Bulb-type_lectin_dom"/>
</dbReference>
<dbReference type="InterPro" id="IPR036426">
    <property type="entry name" value="Bulb-type_lectin_dom_sf"/>
</dbReference>
<dbReference type="SMART" id="SM00108">
    <property type="entry name" value="B_lectin"/>
    <property type="match status" value="1"/>
</dbReference>